<dbReference type="PROSITE" id="PS00101">
    <property type="entry name" value="HEXAPEP_TRANSFERASES"/>
    <property type="match status" value="1"/>
</dbReference>
<evidence type="ECO:0000256" key="3">
    <source>
        <dbReference type="ARBA" id="ARBA00022737"/>
    </source>
</evidence>
<dbReference type="SUPFAM" id="SSF51161">
    <property type="entry name" value="Trimeric LpxA-like enzymes"/>
    <property type="match status" value="1"/>
</dbReference>
<evidence type="ECO:0000313" key="8">
    <source>
        <dbReference type="Proteomes" id="UP000029643"/>
    </source>
</evidence>
<dbReference type="InterPro" id="IPR041561">
    <property type="entry name" value="PglD_N"/>
</dbReference>
<dbReference type="PANTHER" id="PTHR43300:SF7">
    <property type="entry name" value="UDP-N-ACETYLBACILLOSAMINE N-ACETYLTRANSFERASE"/>
    <property type="match status" value="1"/>
</dbReference>
<feature type="binding site" evidence="5">
    <location>
        <begin position="17"/>
        <end position="19"/>
    </location>
    <ligand>
        <name>substrate</name>
    </ligand>
</feature>
<name>A0A090WKT0_9FLAO</name>
<organism evidence="7 8">
    <name type="scientific">Algibacter lectus</name>
    <dbReference type="NCBI Taxonomy" id="221126"/>
    <lineage>
        <taxon>Bacteria</taxon>
        <taxon>Pseudomonadati</taxon>
        <taxon>Bacteroidota</taxon>
        <taxon>Flavobacteriia</taxon>
        <taxon>Flavobacteriales</taxon>
        <taxon>Flavobacteriaceae</taxon>
        <taxon>Algibacter</taxon>
    </lineage>
</organism>
<keyword evidence="2" id="KW-0808">Transferase</keyword>
<evidence type="ECO:0000256" key="1">
    <source>
        <dbReference type="ARBA" id="ARBA00007274"/>
    </source>
</evidence>
<comment type="similarity">
    <text evidence="1">Belongs to the transferase hexapeptide repeat family.</text>
</comment>
<feature type="domain" description="PglD N-terminal" evidence="6">
    <location>
        <begin position="10"/>
        <end position="87"/>
    </location>
</feature>
<comment type="caution">
    <text evidence="7">The sequence shown here is derived from an EMBL/GenBank/DDBJ whole genome shotgun (WGS) entry which is preliminary data.</text>
</comment>
<reference evidence="7 8" key="1">
    <citation type="journal article" date="2014" name="Genome Announc.">
        <title>Draft Genome Sequences of Marine Flavobacterium Algibacter lectus Strains SS8 and NR4.</title>
        <authorList>
            <person name="Takatani N."/>
            <person name="Nakanishi M."/>
            <person name="Meirelles P."/>
            <person name="Mino S."/>
            <person name="Suda W."/>
            <person name="Oshima K."/>
            <person name="Hattori M."/>
            <person name="Ohkuma M."/>
            <person name="Hosokawa M."/>
            <person name="Miyashita K."/>
            <person name="Thompson F.L."/>
            <person name="Niwa A."/>
            <person name="Sawabe T."/>
            <person name="Sawabe T."/>
        </authorList>
    </citation>
    <scope>NUCLEOTIDE SEQUENCE [LARGE SCALE GENOMIC DNA]</scope>
    <source>
        <strain evidence="8">JCM19274</strain>
    </source>
</reference>
<dbReference type="Gene3D" id="3.40.50.20">
    <property type="match status" value="1"/>
</dbReference>
<dbReference type="InterPro" id="IPR011004">
    <property type="entry name" value="Trimer_LpxA-like_sf"/>
</dbReference>
<sequence length="236" mass="25079">MQLHSTEKPNIVVIGASGHASVIIDIIERQNEYNIFGLIDSFKPIGSKLFNYEVLGTEDNLPDLIQTNHIIGGIIAIGDNFDRRQMHLKIEALQLSFKYISAIHPPNAIIGKNVSIAEGVSIMPGTVANANASIGAFCILNTSSSLGHDCVMKPFSSLAPGVNVAGHVTIQTCSSIGIGSCVIGGVSIGAHTHVGAGSTVIKDINSFKIAYGNPAQEIRDRQENEGYLNKKKDLSS</sequence>
<dbReference type="RefSeq" id="WP_042494957.1">
    <property type="nucleotide sequence ID" value="NZ_BBNU01000001.1"/>
</dbReference>
<feature type="binding site" evidence="5">
    <location>
        <position position="178"/>
    </location>
    <ligand>
        <name>acetyl-CoA</name>
        <dbReference type="ChEBI" id="CHEBI:57288"/>
    </ligand>
</feature>
<evidence type="ECO:0000259" key="6">
    <source>
        <dbReference type="Pfam" id="PF17836"/>
    </source>
</evidence>
<dbReference type="CDD" id="cd03360">
    <property type="entry name" value="LbH_AT_putative"/>
    <property type="match status" value="1"/>
</dbReference>
<dbReference type="InterPro" id="IPR050179">
    <property type="entry name" value="Trans_hexapeptide_repeat"/>
</dbReference>
<dbReference type="GO" id="GO:0016740">
    <property type="term" value="F:transferase activity"/>
    <property type="evidence" value="ECO:0007669"/>
    <property type="project" value="UniProtKB-KW"/>
</dbReference>
<feature type="active site" description="Proton acceptor" evidence="4">
    <location>
        <position position="148"/>
    </location>
</feature>
<gene>
    <name evidence="7" type="ORF">JCM19274_5319</name>
</gene>
<evidence type="ECO:0000256" key="4">
    <source>
        <dbReference type="PIRSR" id="PIRSR620019-1"/>
    </source>
</evidence>
<evidence type="ECO:0000313" key="7">
    <source>
        <dbReference type="EMBL" id="GAL77606.1"/>
    </source>
</evidence>
<evidence type="ECO:0000256" key="2">
    <source>
        <dbReference type="ARBA" id="ARBA00022679"/>
    </source>
</evidence>
<dbReference type="InterPro" id="IPR020019">
    <property type="entry name" value="AcTrfase_PglD-like"/>
</dbReference>
<dbReference type="Gene3D" id="2.160.10.10">
    <property type="entry name" value="Hexapeptide repeat proteins"/>
    <property type="match status" value="1"/>
</dbReference>
<feature type="site" description="Increases basicity of active site His" evidence="4">
    <location>
        <position position="149"/>
    </location>
</feature>
<dbReference type="PANTHER" id="PTHR43300">
    <property type="entry name" value="ACETYLTRANSFERASE"/>
    <property type="match status" value="1"/>
</dbReference>
<dbReference type="Proteomes" id="UP000029643">
    <property type="component" value="Unassembled WGS sequence"/>
</dbReference>
<dbReference type="EMBL" id="BBNU01000001">
    <property type="protein sequence ID" value="GAL77606.1"/>
    <property type="molecule type" value="Genomic_DNA"/>
</dbReference>
<keyword evidence="3" id="KW-0677">Repeat</keyword>
<dbReference type="STRING" id="221126.SAMN04489722_102281"/>
<dbReference type="InterPro" id="IPR018357">
    <property type="entry name" value="Hexapep_transf_CS"/>
</dbReference>
<protein>
    <submittedName>
        <fullName evidence="7">4-amino-6-deoxy-N-acetyl-D-hexosaminyl-(Lipid carrier) acetyltrasferase</fullName>
    </submittedName>
</protein>
<proteinExistence type="inferred from homology"/>
<feature type="binding site" evidence="5">
    <location>
        <position position="78"/>
    </location>
    <ligand>
        <name>substrate</name>
    </ligand>
</feature>
<dbReference type="Pfam" id="PF17836">
    <property type="entry name" value="PglD_N"/>
    <property type="match status" value="1"/>
</dbReference>
<evidence type="ECO:0000256" key="5">
    <source>
        <dbReference type="PIRSR" id="PIRSR620019-2"/>
    </source>
</evidence>
<dbReference type="NCBIfam" id="TIGR03570">
    <property type="entry name" value="NeuD_NnaD"/>
    <property type="match status" value="1"/>
</dbReference>
<accession>A0A090WKT0</accession>
<dbReference type="AlphaFoldDB" id="A0A090WKT0"/>